<accession>A0ABD3QJF9</accession>
<keyword evidence="2" id="KW-1185">Reference proteome</keyword>
<proteinExistence type="predicted"/>
<name>A0ABD3QJF9_9STRA</name>
<protein>
    <submittedName>
        <fullName evidence="1">Uncharacterized protein</fullName>
    </submittedName>
</protein>
<evidence type="ECO:0000313" key="1">
    <source>
        <dbReference type="EMBL" id="KAL3800128.1"/>
    </source>
</evidence>
<gene>
    <name evidence="1" type="ORF">HJC23_001049</name>
</gene>
<sequence length="92" mass="10475">MLESSANPKQSIGGPCTIMVRVAYEPNDKYTPEQISSLEQLDYQHITCHLVFAVKMDFIYNTHFVPNGLKIDAPLCQSHIQALLQEIVCDWH</sequence>
<dbReference type="EMBL" id="JABMIG020000034">
    <property type="protein sequence ID" value="KAL3800128.1"/>
    <property type="molecule type" value="Genomic_DNA"/>
</dbReference>
<organism evidence="1 2">
    <name type="scientific">Cyclotella cryptica</name>
    <dbReference type="NCBI Taxonomy" id="29204"/>
    <lineage>
        <taxon>Eukaryota</taxon>
        <taxon>Sar</taxon>
        <taxon>Stramenopiles</taxon>
        <taxon>Ochrophyta</taxon>
        <taxon>Bacillariophyta</taxon>
        <taxon>Coscinodiscophyceae</taxon>
        <taxon>Thalassiosirophycidae</taxon>
        <taxon>Stephanodiscales</taxon>
        <taxon>Stephanodiscaceae</taxon>
        <taxon>Cyclotella</taxon>
    </lineage>
</organism>
<evidence type="ECO:0000313" key="2">
    <source>
        <dbReference type="Proteomes" id="UP001516023"/>
    </source>
</evidence>
<comment type="caution">
    <text evidence="1">The sequence shown here is derived from an EMBL/GenBank/DDBJ whole genome shotgun (WGS) entry which is preliminary data.</text>
</comment>
<dbReference type="Proteomes" id="UP001516023">
    <property type="component" value="Unassembled WGS sequence"/>
</dbReference>
<dbReference type="AlphaFoldDB" id="A0ABD3QJF9"/>
<reference evidence="1 2" key="1">
    <citation type="journal article" date="2020" name="G3 (Bethesda)">
        <title>Improved Reference Genome for Cyclotella cryptica CCMP332, a Model for Cell Wall Morphogenesis, Salinity Adaptation, and Lipid Production in Diatoms (Bacillariophyta).</title>
        <authorList>
            <person name="Roberts W.R."/>
            <person name="Downey K.M."/>
            <person name="Ruck E.C."/>
            <person name="Traller J.C."/>
            <person name="Alverson A.J."/>
        </authorList>
    </citation>
    <scope>NUCLEOTIDE SEQUENCE [LARGE SCALE GENOMIC DNA]</scope>
    <source>
        <strain evidence="1 2">CCMP332</strain>
    </source>
</reference>